<keyword evidence="1" id="KW-0001">2Fe-2S</keyword>
<dbReference type="PROSITE" id="PS51257">
    <property type="entry name" value="PROKAR_LIPOPROTEIN"/>
    <property type="match status" value="1"/>
</dbReference>
<protein>
    <recommendedName>
        <fullName evidence="5">Rieske domain-containing protein</fullName>
    </recommendedName>
</protein>
<evidence type="ECO:0000313" key="6">
    <source>
        <dbReference type="EMBL" id="MDI9255859.1"/>
    </source>
</evidence>
<keyword evidence="2" id="KW-0479">Metal-binding</keyword>
<evidence type="ECO:0000256" key="1">
    <source>
        <dbReference type="ARBA" id="ARBA00022714"/>
    </source>
</evidence>
<dbReference type="SUPFAM" id="SSF50022">
    <property type="entry name" value="ISP domain"/>
    <property type="match status" value="1"/>
</dbReference>
<comment type="caution">
    <text evidence="6">The sequence shown here is derived from an EMBL/GenBank/DDBJ whole genome shotgun (WGS) entry which is preliminary data.</text>
</comment>
<evidence type="ECO:0000313" key="7">
    <source>
        <dbReference type="Proteomes" id="UP001230035"/>
    </source>
</evidence>
<reference evidence="6 7" key="1">
    <citation type="submission" date="2023-05" db="EMBL/GenBank/DDBJ databases">
        <title>Flavobacterium sedimenti sp. nov., isolated from the sediment.</title>
        <authorList>
            <person name="Wu N."/>
        </authorList>
    </citation>
    <scope>NUCLEOTIDE SEQUENCE [LARGE SCALE GENOMIC DNA]</scope>
    <source>
        <strain evidence="6 7">YZ-48</strain>
    </source>
</reference>
<gene>
    <name evidence="6" type="ORF">QHT84_00375</name>
</gene>
<evidence type="ECO:0000256" key="2">
    <source>
        <dbReference type="ARBA" id="ARBA00022723"/>
    </source>
</evidence>
<name>A0ABT6XMG0_9FLAO</name>
<evidence type="ECO:0000259" key="5">
    <source>
        <dbReference type="PROSITE" id="PS51296"/>
    </source>
</evidence>
<dbReference type="RefSeq" id="WP_283237551.1">
    <property type="nucleotide sequence ID" value="NZ_JASGBP010000001.1"/>
</dbReference>
<dbReference type="InterPro" id="IPR017941">
    <property type="entry name" value="Rieske_2Fe-2S"/>
</dbReference>
<organism evidence="6 7">
    <name type="scientific">Flavobacterium sedimenticola</name>
    <dbReference type="NCBI Taxonomy" id="3043286"/>
    <lineage>
        <taxon>Bacteria</taxon>
        <taxon>Pseudomonadati</taxon>
        <taxon>Bacteroidota</taxon>
        <taxon>Flavobacteriia</taxon>
        <taxon>Flavobacteriales</taxon>
        <taxon>Flavobacteriaceae</taxon>
        <taxon>Flavobacterium</taxon>
    </lineage>
</organism>
<dbReference type="InterPro" id="IPR036922">
    <property type="entry name" value="Rieske_2Fe-2S_sf"/>
</dbReference>
<dbReference type="PROSITE" id="PS51296">
    <property type="entry name" value="RIESKE"/>
    <property type="match status" value="1"/>
</dbReference>
<sequence>MKKILVLTVLLVMAYGCDGGSINNRNPNIPNYPVDVQINMNLPAYSNLQFPSNHIVYFGVNAGARGIVVFNTGSNFVAFDLACPNQSFDSCSSPMTINGIEATCDCDNTVYNLFTGQSPGQPYPMKQYRVTVSGSNLYITN</sequence>
<evidence type="ECO:0000256" key="4">
    <source>
        <dbReference type="ARBA" id="ARBA00023014"/>
    </source>
</evidence>
<keyword evidence="4" id="KW-0411">Iron-sulfur</keyword>
<evidence type="ECO:0000256" key="3">
    <source>
        <dbReference type="ARBA" id="ARBA00023004"/>
    </source>
</evidence>
<accession>A0ABT6XMG0</accession>
<keyword evidence="3" id="KW-0408">Iron</keyword>
<feature type="domain" description="Rieske" evidence="5">
    <location>
        <begin position="47"/>
        <end position="139"/>
    </location>
</feature>
<dbReference type="Gene3D" id="2.102.10.10">
    <property type="entry name" value="Rieske [2Fe-2S] iron-sulphur domain"/>
    <property type="match status" value="1"/>
</dbReference>
<dbReference type="EMBL" id="JASGBP010000001">
    <property type="protein sequence ID" value="MDI9255859.1"/>
    <property type="molecule type" value="Genomic_DNA"/>
</dbReference>
<dbReference type="Proteomes" id="UP001230035">
    <property type="component" value="Unassembled WGS sequence"/>
</dbReference>
<proteinExistence type="predicted"/>
<keyword evidence="7" id="KW-1185">Reference proteome</keyword>